<name>A0A4V6YST7_STECR</name>
<feature type="domain" description="ABC transmembrane type-1" evidence="6">
    <location>
        <begin position="55"/>
        <end position="162"/>
    </location>
</feature>
<evidence type="ECO:0000256" key="1">
    <source>
        <dbReference type="ARBA" id="ARBA00004141"/>
    </source>
</evidence>
<keyword evidence="4 5" id="KW-0472">Membrane</keyword>
<gene>
    <name evidence="7" type="ORF">L596_001385</name>
</gene>
<evidence type="ECO:0000259" key="6">
    <source>
        <dbReference type="PROSITE" id="PS50929"/>
    </source>
</evidence>
<dbReference type="AlphaFoldDB" id="A0A4V6YST7"/>
<dbReference type="GO" id="GO:0140359">
    <property type="term" value="F:ABC-type transporter activity"/>
    <property type="evidence" value="ECO:0007669"/>
    <property type="project" value="InterPro"/>
</dbReference>
<keyword evidence="8" id="KW-1185">Reference proteome</keyword>
<organism evidence="7 8">
    <name type="scientific">Steinernema carpocapsae</name>
    <name type="common">Entomopathogenic nematode</name>
    <dbReference type="NCBI Taxonomy" id="34508"/>
    <lineage>
        <taxon>Eukaryota</taxon>
        <taxon>Metazoa</taxon>
        <taxon>Ecdysozoa</taxon>
        <taxon>Nematoda</taxon>
        <taxon>Chromadorea</taxon>
        <taxon>Rhabditida</taxon>
        <taxon>Tylenchina</taxon>
        <taxon>Panagrolaimomorpha</taxon>
        <taxon>Strongyloidoidea</taxon>
        <taxon>Steinernematidae</taxon>
        <taxon>Steinernema</taxon>
    </lineage>
</organism>
<dbReference type="InterPro" id="IPR036640">
    <property type="entry name" value="ABC1_TM_sf"/>
</dbReference>
<keyword evidence="2 5" id="KW-0812">Transmembrane</keyword>
<dbReference type="SUPFAM" id="SSF90123">
    <property type="entry name" value="ABC transporter transmembrane region"/>
    <property type="match status" value="1"/>
</dbReference>
<dbReference type="Gene3D" id="1.20.1560.10">
    <property type="entry name" value="ABC transporter type 1, transmembrane domain"/>
    <property type="match status" value="1"/>
</dbReference>
<protein>
    <recommendedName>
        <fullName evidence="6">ABC transmembrane type-1 domain-containing protein</fullName>
    </recommendedName>
</protein>
<dbReference type="Proteomes" id="UP000298663">
    <property type="component" value="Chromosome X"/>
</dbReference>
<dbReference type="PROSITE" id="PS50929">
    <property type="entry name" value="ABC_TM1F"/>
    <property type="match status" value="1"/>
</dbReference>
<dbReference type="EMBL" id="CM016762">
    <property type="protein sequence ID" value="TMS33673.1"/>
    <property type="molecule type" value="Genomic_DNA"/>
</dbReference>
<reference evidence="7 8" key="1">
    <citation type="journal article" date="2015" name="Genome Biol.">
        <title>Comparative genomics of Steinernema reveals deeply conserved gene regulatory networks.</title>
        <authorList>
            <person name="Dillman A.R."/>
            <person name="Macchietto M."/>
            <person name="Porter C.F."/>
            <person name="Rogers A."/>
            <person name="Williams B."/>
            <person name="Antoshechkin I."/>
            <person name="Lee M.M."/>
            <person name="Goodwin Z."/>
            <person name="Lu X."/>
            <person name="Lewis E.E."/>
            <person name="Goodrich-Blair H."/>
            <person name="Stock S.P."/>
            <person name="Adams B.J."/>
            <person name="Sternberg P.W."/>
            <person name="Mortazavi A."/>
        </authorList>
    </citation>
    <scope>NUCLEOTIDE SEQUENCE [LARGE SCALE GENOMIC DNA]</scope>
    <source>
        <strain evidence="7 8">ALL</strain>
    </source>
</reference>
<dbReference type="PANTHER" id="PTHR24222:SF76">
    <property type="entry name" value="MYCOBACTIN IMPORT ATP-BINDING_PERMEASE PROTEIN IRTB"/>
    <property type="match status" value="1"/>
</dbReference>
<dbReference type="OrthoDB" id="6500128at2759"/>
<feature type="transmembrane region" description="Helical" evidence="5">
    <location>
        <begin position="51"/>
        <end position="75"/>
    </location>
</feature>
<feature type="transmembrane region" description="Helical" evidence="5">
    <location>
        <begin position="110"/>
        <end position="132"/>
    </location>
</feature>
<dbReference type="Pfam" id="PF00664">
    <property type="entry name" value="ABC_membrane"/>
    <property type="match status" value="1"/>
</dbReference>
<evidence type="ECO:0000313" key="7">
    <source>
        <dbReference type="EMBL" id="TMS33673.1"/>
    </source>
</evidence>
<comment type="caution">
    <text evidence="7">The sequence shown here is derived from an EMBL/GenBank/DDBJ whole genome shotgun (WGS) entry which is preliminary data.</text>
</comment>
<dbReference type="GO" id="GO:0005886">
    <property type="term" value="C:plasma membrane"/>
    <property type="evidence" value="ECO:0007669"/>
    <property type="project" value="TreeGrafter"/>
</dbReference>
<comment type="subcellular location">
    <subcellularLocation>
        <location evidence="1">Membrane</location>
        <topology evidence="1">Multi-pass membrane protein</topology>
    </subcellularLocation>
</comment>
<sequence length="162" mass="18302">MTAESSEKKDLVLFQDSSIDKKSEASDDHSEHDPPTVPFSTMYRYATKLDYVLLAVGVIFGATQGALNAVSSVIFRHLTDALIKGEAQWNNGTFDYNEFYDGAMGAINMYLYYGAAVFILGFISMSCWHTLCERQVHQIRNRYFGAVLRQNMGWFDKHESGT</sequence>
<dbReference type="EMBL" id="AZBU02000001">
    <property type="protein sequence ID" value="TMS33673.1"/>
    <property type="molecule type" value="Genomic_DNA"/>
</dbReference>
<evidence type="ECO:0000313" key="8">
    <source>
        <dbReference type="Proteomes" id="UP000298663"/>
    </source>
</evidence>
<accession>A0A4V6YST7</accession>
<dbReference type="InterPro" id="IPR039421">
    <property type="entry name" value="Type_1_exporter"/>
</dbReference>
<evidence type="ECO:0000256" key="2">
    <source>
        <dbReference type="ARBA" id="ARBA00022692"/>
    </source>
</evidence>
<proteinExistence type="predicted"/>
<evidence type="ECO:0000256" key="5">
    <source>
        <dbReference type="SAM" id="Phobius"/>
    </source>
</evidence>
<dbReference type="PANTHER" id="PTHR24222">
    <property type="entry name" value="ABC TRANSPORTER B FAMILY"/>
    <property type="match status" value="1"/>
</dbReference>
<keyword evidence="3 5" id="KW-1133">Transmembrane helix</keyword>
<dbReference type="InterPro" id="IPR011527">
    <property type="entry name" value="ABC1_TM_dom"/>
</dbReference>
<reference evidence="7 8" key="2">
    <citation type="journal article" date="2019" name="G3 (Bethesda)">
        <title>Hybrid Assembly of the Genome of the Entomopathogenic Nematode Steinernema carpocapsae Identifies the X-Chromosome.</title>
        <authorList>
            <person name="Serra L."/>
            <person name="Macchietto M."/>
            <person name="Macias-Munoz A."/>
            <person name="McGill C.J."/>
            <person name="Rodriguez I.M."/>
            <person name="Rodriguez B."/>
            <person name="Murad R."/>
            <person name="Mortazavi A."/>
        </authorList>
    </citation>
    <scope>NUCLEOTIDE SEQUENCE [LARGE SCALE GENOMIC DNA]</scope>
    <source>
        <strain evidence="7 8">ALL</strain>
    </source>
</reference>
<dbReference type="GO" id="GO:0005524">
    <property type="term" value="F:ATP binding"/>
    <property type="evidence" value="ECO:0007669"/>
    <property type="project" value="InterPro"/>
</dbReference>
<evidence type="ECO:0000256" key="3">
    <source>
        <dbReference type="ARBA" id="ARBA00022989"/>
    </source>
</evidence>
<evidence type="ECO:0000256" key="4">
    <source>
        <dbReference type="ARBA" id="ARBA00023136"/>
    </source>
</evidence>
<dbReference type="STRING" id="34508.A0A4V6YST7"/>